<feature type="compositionally biased region" description="Basic residues" evidence="11">
    <location>
        <begin position="398"/>
        <end position="407"/>
    </location>
</feature>
<reference evidence="14 15" key="1">
    <citation type="submission" date="2018-04" db="EMBL/GenBank/DDBJ databases">
        <authorList>
            <person name="Vogel A."/>
        </authorList>
    </citation>
    <scope>NUCLEOTIDE SEQUENCE [LARGE SCALE GENOMIC DNA]</scope>
</reference>
<evidence type="ECO:0000259" key="12">
    <source>
        <dbReference type="Pfam" id="PF17921"/>
    </source>
</evidence>
<keyword evidence="8" id="KW-0239">DNA-directed DNA polymerase</keyword>
<dbReference type="InterPro" id="IPR041588">
    <property type="entry name" value="Integrase_H2C2"/>
</dbReference>
<dbReference type="InterPro" id="IPR056924">
    <property type="entry name" value="SH3_Tf2-1"/>
</dbReference>
<dbReference type="GO" id="GO:0015074">
    <property type="term" value="P:DNA integration"/>
    <property type="evidence" value="ECO:0007669"/>
    <property type="project" value="UniProtKB-KW"/>
</dbReference>
<dbReference type="GO" id="GO:0006508">
    <property type="term" value="P:proteolysis"/>
    <property type="evidence" value="ECO:0007669"/>
    <property type="project" value="UniProtKB-KW"/>
</dbReference>
<dbReference type="PANTHER" id="PTHR37984">
    <property type="entry name" value="PROTEIN CBG26694"/>
    <property type="match status" value="1"/>
</dbReference>
<feature type="domain" description="Integrase zinc-binding" evidence="12">
    <location>
        <begin position="96"/>
        <end position="148"/>
    </location>
</feature>
<evidence type="ECO:0000256" key="9">
    <source>
        <dbReference type="ARBA" id="ARBA00023125"/>
    </source>
</evidence>
<keyword evidence="8" id="KW-0548">Nucleotidyltransferase</keyword>
<feature type="domain" description="Tf2-1-like SH3-like" evidence="13">
    <location>
        <begin position="227"/>
        <end position="291"/>
    </location>
</feature>
<keyword evidence="7" id="KW-0695">RNA-directed DNA polymerase</keyword>
<dbReference type="PANTHER" id="PTHR37984:SF5">
    <property type="entry name" value="PROTEIN NYNRIN-LIKE"/>
    <property type="match status" value="1"/>
</dbReference>
<sequence length="413" mass="47433">MGFKFRIEYKTGASNRAADALSRREEDTHELELFTSYAQPIPKLCTAIRTAQLECPILQRLHAAVRVGTGPPHVSIHDGILYYKLRIYIPTSSPICEQLLREFHSTPLAGHQGVERTFRRLAAVFYWTNMRRSVRDFVASCTVCQATKYITQKPAGLGMSPFQALYGREPPNLFATMSIRSRSPAVEELLRERADLLQDLKTNLTKMQHRMRDQANRHRRDVTFQPGDLVLLKLQPYRQHSVARPGSQKLSRRYYGPFPVIERIGAVAYRLQLPEGCRIHDVVHVSLLRPFVQRGSMLPEPSLPADFYKTRPIFTPVSAVRRRIVLVDGTPQEQWLVQWSTGSTSDTTWEPVQELRRHFPELALEDKVVSKAGGVDTDTFVEHEEDHESAEETTGVTRPRRTTRRPKRYDDYV</sequence>
<protein>
    <submittedName>
        <fullName evidence="14">Uncharacterized protein</fullName>
    </submittedName>
</protein>
<gene>
    <name evidence="14" type="ORF">CCAM_LOCUS34097</name>
</gene>
<evidence type="ECO:0000256" key="7">
    <source>
        <dbReference type="ARBA" id="ARBA00022918"/>
    </source>
</evidence>
<dbReference type="AlphaFoldDB" id="A0A484MTY6"/>
<dbReference type="GO" id="GO:0006310">
    <property type="term" value="P:DNA recombination"/>
    <property type="evidence" value="ECO:0007669"/>
    <property type="project" value="UniProtKB-KW"/>
</dbReference>
<evidence type="ECO:0000259" key="13">
    <source>
        <dbReference type="Pfam" id="PF24626"/>
    </source>
</evidence>
<keyword evidence="10" id="KW-0233">DNA recombination</keyword>
<keyword evidence="2" id="KW-0479">Metal-binding</keyword>
<dbReference type="FunFam" id="1.10.340.70:FF:000001">
    <property type="entry name" value="Retrovirus-related Pol polyprotein from transposon gypsy-like Protein"/>
    <property type="match status" value="1"/>
</dbReference>
<evidence type="ECO:0000256" key="10">
    <source>
        <dbReference type="ARBA" id="ARBA00023172"/>
    </source>
</evidence>
<dbReference type="InterPro" id="IPR016197">
    <property type="entry name" value="Chromo-like_dom_sf"/>
</dbReference>
<dbReference type="SUPFAM" id="SSF54160">
    <property type="entry name" value="Chromo domain-like"/>
    <property type="match status" value="1"/>
</dbReference>
<keyword evidence="1" id="KW-0645">Protease</keyword>
<dbReference type="GO" id="GO:0046872">
    <property type="term" value="F:metal ion binding"/>
    <property type="evidence" value="ECO:0007669"/>
    <property type="project" value="UniProtKB-KW"/>
</dbReference>
<evidence type="ECO:0000256" key="6">
    <source>
        <dbReference type="ARBA" id="ARBA00022908"/>
    </source>
</evidence>
<keyword evidence="15" id="KW-1185">Reference proteome</keyword>
<evidence type="ECO:0000313" key="14">
    <source>
        <dbReference type="EMBL" id="VFQ92321.1"/>
    </source>
</evidence>
<organism evidence="14 15">
    <name type="scientific">Cuscuta campestris</name>
    <dbReference type="NCBI Taxonomy" id="132261"/>
    <lineage>
        <taxon>Eukaryota</taxon>
        <taxon>Viridiplantae</taxon>
        <taxon>Streptophyta</taxon>
        <taxon>Embryophyta</taxon>
        <taxon>Tracheophyta</taxon>
        <taxon>Spermatophyta</taxon>
        <taxon>Magnoliopsida</taxon>
        <taxon>eudicotyledons</taxon>
        <taxon>Gunneridae</taxon>
        <taxon>Pentapetalae</taxon>
        <taxon>asterids</taxon>
        <taxon>lamiids</taxon>
        <taxon>Solanales</taxon>
        <taxon>Convolvulaceae</taxon>
        <taxon>Cuscuteae</taxon>
        <taxon>Cuscuta</taxon>
        <taxon>Cuscuta subgen. Grammica</taxon>
        <taxon>Cuscuta sect. Cleistogrammica</taxon>
    </lineage>
</organism>
<proteinExistence type="predicted"/>
<keyword evidence="5" id="KW-0460">Magnesium</keyword>
<evidence type="ECO:0000313" key="15">
    <source>
        <dbReference type="Proteomes" id="UP000595140"/>
    </source>
</evidence>
<evidence type="ECO:0000256" key="1">
    <source>
        <dbReference type="ARBA" id="ARBA00022670"/>
    </source>
</evidence>
<evidence type="ECO:0000256" key="11">
    <source>
        <dbReference type="SAM" id="MobiDB-lite"/>
    </source>
</evidence>
<keyword evidence="6" id="KW-0229">DNA integration</keyword>
<evidence type="ECO:0000256" key="2">
    <source>
        <dbReference type="ARBA" id="ARBA00022723"/>
    </source>
</evidence>
<dbReference type="OrthoDB" id="5554229at2759"/>
<evidence type="ECO:0000256" key="5">
    <source>
        <dbReference type="ARBA" id="ARBA00022842"/>
    </source>
</evidence>
<evidence type="ECO:0000256" key="8">
    <source>
        <dbReference type="ARBA" id="ARBA00022932"/>
    </source>
</evidence>
<keyword evidence="3" id="KW-0064">Aspartyl protease</keyword>
<dbReference type="InterPro" id="IPR050951">
    <property type="entry name" value="Retrovirus_Pol_polyprotein"/>
</dbReference>
<accession>A0A484MTY6</accession>
<evidence type="ECO:0000256" key="4">
    <source>
        <dbReference type="ARBA" id="ARBA00022801"/>
    </source>
</evidence>
<evidence type="ECO:0000256" key="3">
    <source>
        <dbReference type="ARBA" id="ARBA00022750"/>
    </source>
</evidence>
<dbReference type="GO" id="GO:0003964">
    <property type="term" value="F:RNA-directed DNA polymerase activity"/>
    <property type="evidence" value="ECO:0007669"/>
    <property type="project" value="UniProtKB-KW"/>
</dbReference>
<keyword evidence="4" id="KW-0378">Hydrolase</keyword>
<dbReference type="Gene3D" id="1.10.340.70">
    <property type="match status" value="1"/>
</dbReference>
<dbReference type="GO" id="GO:0004190">
    <property type="term" value="F:aspartic-type endopeptidase activity"/>
    <property type="evidence" value="ECO:0007669"/>
    <property type="project" value="UniProtKB-KW"/>
</dbReference>
<dbReference type="Proteomes" id="UP000595140">
    <property type="component" value="Unassembled WGS sequence"/>
</dbReference>
<dbReference type="EMBL" id="OOIL02004481">
    <property type="protein sequence ID" value="VFQ92321.1"/>
    <property type="molecule type" value="Genomic_DNA"/>
</dbReference>
<dbReference type="GO" id="GO:0003887">
    <property type="term" value="F:DNA-directed DNA polymerase activity"/>
    <property type="evidence" value="ECO:0007669"/>
    <property type="project" value="UniProtKB-KW"/>
</dbReference>
<keyword evidence="8" id="KW-0808">Transferase</keyword>
<dbReference type="Pfam" id="PF17921">
    <property type="entry name" value="Integrase_H2C2"/>
    <property type="match status" value="1"/>
</dbReference>
<dbReference type="GO" id="GO:0003677">
    <property type="term" value="F:DNA binding"/>
    <property type="evidence" value="ECO:0007669"/>
    <property type="project" value="UniProtKB-KW"/>
</dbReference>
<feature type="region of interest" description="Disordered" evidence="11">
    <location>
        <begin position="380"/>
        <end position="413"/>
    </location>
</feature>
<keyword evidence="9" id="KW-0238">DNA-binding</keyword>
<name>A0A484MTY6_9ASTE</name>
<dbReference type="Pfam" id="PF24626">
    <property type="entry name" value="SH3_Tf2-1"/>
    <property type="match status" value="1"/>
</dbReference>